<dbReference type="InterPro" id="IPR018490">
    <property type="entry name" value="cNMP-bd_dom_sf"/>
</dbReference>
<dbReference type="CDD" id="cd00038">
    <property type="entry name" value="CAP_ED"/>
    <property type="match status" value="1"/>
</dbReference>
<keyword evidence="2" id="KW-0238">DNA-binding</keyword>
<dbReference type="GO" id="GO:0003677">
    <property type="term" value="F:DNA binding"/>
    <property type="evidence" value="ECO:0007669"/>
    <property type="project" value="UniProtKB-KW"/>
</dbReference>
<dbReference type="Pfam" id="PF13545">
    <property type="entry name" value="HTH_Crp_2"/>
    <property type="match status" value="1"/>
</dbReference>
<dbReference type="GO" id="GO:0003700">
    <property type="term" value="F:DNA-binding transcription factor activity"/>
    <property type="evidence" value="ECO:0007669"/>
    <property type="project" value="TreeGrafter"/>
</dbReference>
<feature type="domain" description="HTH crp-type" evidence="5">
    <location>
        <begin position="167"/>
        <end position="240"/>
    </location>
</feature>
<evidence type="ECO:0000256" key="2">
    <source>
        <dbReference type="ARBA" id="ARBA00023125"/>
    </source>
</evidence>
<dbReference type="Pfam" id="PF00027">
    <property type="entry name" value="cNMP_binding"/>
    <property type="match status" value="1"/>
</dbReference>
<organism evidence="6 7">
    <name type="scientific">Aquabacter spiritensis</name>
    <dbReference type="NCBI Taxonomy" id="933073"/>
    <lineage>
        <taxon>Bacteria</taxon>
        <taxon>Pseudomonadati</taxon>
        <taxon>Pseudomonadota</taxon>
        <taxon>Alphaproteobacteria</taxon>
        <taxon>Hyphomicrobiales</taxon>
        <taxon>Xanthobacteraceae</taxon>
        <taxon>Aquabacter</taxon>
    </lineage>
</organism>
<dbReference type="InterPro" id="IPR012318">
    <property type="entry name" value="HTH_CRP"/>
</dbReference>
<dbReference type="SMART" id="SM00100">
    <property type="entry name" value="cNMP"/>
    <property type="match status" value="1"/>
</dbReference>
<dbReference type="Gene3D" id="1.10.10.10">
    <property type="entry name" value="Winged helix-like DNA-binding domain superfamily/Winged helix DNA-binding domain"/>
    <property type="match status" value="1"/>
</dbReference>
<feature type="domain" description="Cyclic nucleotide-binding" evidence="4">
    <location>
        <begin position="33"/>
        <end position="135"/>
    </location>
</feature>
<sequence length="247" mass="27100">MMPQSVPAPAAPDRQRMLILSDSEDLSERKSSVFARLSESEQTQVLAHCTPRLARRHAMVFRQGETQQGIFFIRSGGVRVFFVAPSGREITRAYWFAGHFIGGPDVFGQNANMWSAIAVRDTSLIFLPSPALRILCGRIPNLALGLIDAMAFKGRCYAAMAQMLGTRSASERVARLLVHLAEMYGTPGADGTEISLTITQEEIAHMVGASRQWVTAGLKRLQSAGIIEARRGKMLIRDLDALRADKG</sequence>
<dbReference type="SUPFAM" id="SSF51206">
    <property type="entry name" value="cAMP-binding domain-like"/>
    <property type="match status" value="1"/>
</dbReference>
<dbReference type="InterPro" id="IPR050397">
    <property type="entry name" value="Env_Response_Regulators"/>
</dbReference>
<dbReference type="Proteomes" id="UP000294664">
    <property type="component" value="Unassembled WGS sequence"/>
</dbReference>
<dbReference type="AlphaFoldDB" id="A0A4R3LX24"/>
<dbReference type="OrthoDB" id="7827473at2"/>
<keyword evidence="3" id="KW-0804">Transcription</keyword>
<dbReference type="PROSITE" id="PS51063">
    <property type="entry name" value="HTH_CRP_2"/>
    <property type="match status" value="1"/>
</dbReference>
<dbReference type="SUPFAM" id="SSF46785">
    <property type="entry name" value="Winged helix' DNA-binding domain"/>
    <property type="match status" value="1"/>
</dbReference>
<comment type="caution">
    <text evidence="6">The sequence shown here is derived from an EMBL/GenBank/DDBJ whole genome shotgun (WGS) entry which is preliminary data.</text>
</comment>
<accession>A0A4R3LX24</accession>
<evidence type="ECO:0000256" key="3">
    <source>
        <dbReference type="ARBA" id="ARBA00023163"/>
    </source>
</evidence>
<gene>
    <name evidence="6" type="ORF">EDC64_105183</name>
</gene>
<evidence type="ECO:0000259" key="4">
    <source>
        <dbReference type="PROSITE" id="PS50042"/>
    </source>
</evidence>
<evidence type="ECO:0000313" key="6">
    <source>
        <dbReference type="EMBL" id="TCT05152.1"/>
    </source>
</evidence>
<dbReference type="Gene3D" id="2.60.120.10">
    <property type="entry name" value="Jelly Rolls"/>
    <property type="match status" value="1"/>
</dbReference>
<evidence type="ECO:0000313" key="7">
    <source>
        <dbReference type="Proteomes" id="UP000294664"/>
    </source>
</evidence>
<evidence type="ECO:0000256" key="1">
    <source>
        <dbReference type="ARBA" id="ARBA00023015"/>
    </source>
</evidence>
<dbReference type="PANTHER" id="PTHR24567">
    <property type="entry name" value="CRP FAMILY TRANSCRIPTIONAL REGULATORY PROTEIN"/>
    <property type="match status" value="1"/>
</dbReference>
<keyword evidence="7" id="KW-1185">Reference proteome</keyword>
<dbReference type="GO" id="GO:0005829">
    <property type="term" value="C:cytosol"/>
    <property type="evidence" value="ECO:0007669"/>
    <property type="project" value="TreeGrafter"/>
</dbReference>
<evidence type="ECO:0000259" key="5">
    <source>
        <dbReference type="PROSITE" id="PS51063"/>
    </source>
</evidence>
<name>A0A4R3LX24_9HYPH</name>
<dbReference type="PANTHER" id="PTHR24567:SF68">
    <property type="entry name" value="DNA-BINDING TRANSCRIPTIONAL DUAL REGULATOR CRP"/>
    <property type="match status" value="1"/>
</dbReference>
<dbReference type="InterPro" id="IPR000595">
    <property type="entry name" value="cNMP-bd_dom"/>
</dbReference>
<proteinExistence type="predicted"/>
<keyword evidence="1" id="KW-0805">Transcription regulation</keyword>
<dbReference type="EMBL" id="SMAI01000005">
    <property type="protein sequence ID" value="TCT05152.1"/>
    <property type="molecule type" value="Genomic_DNA"/>
</dbReference>
<protein>
    <submittedName>
        <fullName evidence="6">CRP-like cAMP-binding protein</fullName>
    </submittedName>
</protein>
<reference evidence="6 7" key="1">
    <citation type="submission" date="2019-03" db="EMBL/GenBank/DDBJ databases">
        <title>Genomic Encyclopedia of Type Strains, Phase IV (KMG-IV): sequencing the most valuable type-strain genomes for metagenomic binning, comparative biology and taxonomic classification.</title>
        <authorList>
            <person name="Goeker M."/>
        </authorList>
    </citation>
    <scope>NUCLEOTIDE SEQUENCE [LARGE SCALE GENOMIC DNA]</scope>
    <source>
        <strain evidence="6 7">DSM 9035</strain>
    </source>
</reference>
<dbReference type="SMART" id="SM00419">
    <property type="entry name" value="HTH_CRP"/>
    <property type="match status" value="1"/>
</dbReference>
<dbReference type="InterPro" id="IPR036388">
    <property type="entry name" value="WH-like_DNA-bd_sf"/>
</dbReference>
<dbReference type="InterPro" id="IPR036390">
    <property type="entry name" value="WH_DNA-bd_sf"/>
</dbReference>
<dbReference type="PROSITE" id="PS50042">
    <property type="entry name" value="CNMP_BINDING_3"/>
    <property type="match status" value="1"/>
</dbReference>
<dbReference type="InterPro" id="IPR014710">
    <property type="entry name" value="RmlC-like_jellyroll"/>
</dbReference>
<dbReference type="RefSeq" id="WP_132031225.1">
    <property type="nucleotide sequence ID" value="NZ_SMAI01000005.1"/>
</dbReference>